<dbReference type="Proteomes" id="UP000186914">
    <property type="component" value="Unassembled WGS sequence"/>
</dbReference>
<dbReference type="EMBL" id="FTNO01000001">
    <property type="protein sequence ID" value="SIR26403.1"/>
    <property type="molecule type" value="Genomic_DNA"/>
</dbReference>
<dbReference type="InterPro" id="IPR008949">
    <property type="entry name" value="Isoprenoid_synthase_dom_sf"/>
</dbReference>
<protein>
    <submittedName>
        <fullName evidence="1">Uncharacterized protein</fullName>
    </submittedName>
</protein>
<keyword evidence="2" id="KW-1185">Reference proteome</keyword>
<proteinExistence type="predicted"/>
<dbReference type="RefSeq" id="WP_076429949.1">
    <property type="nucleotide sequence ID" value="NZ_FTNO01000001.1"/>
</dbReference>
<evidence type="ECO:0000313" key="2">
    <source>
        <dbReference type="Proteomes" id="UP000186914"/>
    </source>
</evidence>
<dbReference type="AlphaFoldDB" id="A0A1N6ZHU3"/>
<reference evidence="2" key="1">
    <citation type="submission" date="2017-01" db="EMBL/GenBank/DDBJ databases">
        <authorList>
            <person name="Varghese N."/>
            <person name="Submissions S."/>
        </authorList>
    </citation>
    <scope>NUCLEOTIDE SEQUENCE [LARGE SCALE GENOMIC DNA]</scope>
    <source>
        <strain evidence="2">CGMCC 1.7737</strain>
    </source>
</reference>
<evidence type="ECO:0000313" key="1">
    <source>
        <dbReference type="EMBL" id="SIR26403.1"/>
    </source>
</evidence>
<sequence length="327" mass="37938">MPRQQLIDELPIPSNHLTEIAAVTLPEPIAALSDEYDTIVGDRDEFLWQWIYSLFPSFTLSSVPAEYAETARTQKTILTMFVTLLDDLAEKGNDRETFEEACQIPYRPETVNADRERVKTEQLRFIKRVWAAFEDGIETAPEHDKYRDIFDCDLRQTLTAIDYSRVLNDHVEIANMAGIEHYDPHNMLMFPYADVDLMFSPSFDASDLSTLRSVIWELQRMARIGNWTTTWERELGEGDYTAGPVIYSLQEGFISLEDLDATDDDAIERVTEQIRSHDIEDRFINEWERRYEAVRERQEQANSIDLDAFVDGMRTVLAYQLAARGRK</sequence>
<gene>
    <name evidence="1" type="ORF">SAMN05421858_2038</name>
</gene>
<dbReference type="SUPFAM" id="SSF48576">
    <property type="entry name" value="Terpenoid synthases"/>
    <property type="match status" value="1"/>
</dbReference>
<name>A0A1N6ZHU3_9EURY</name>
<organism evidence="1 2">
    <name type="scientific">Haladaptatus litoreus</name>
    <dbReference type="NCBI Taxonomy" id="553468"/>
    <lineage>
        <taxon>Archaea</taxon>
        <taxon>Methanobacteriati</taxon>
        <taxon>Methanobacteriota</taxon>
        <taxon>Stenosarchaea group</taxon>
        <taxon>Halobacteria</taxon>
        <taxon>Halobacteriales</taxon>
        <taxon>Haladaptataceae</taxon>
        <taxon>Haladaptatus</taxon>
    </lineage>
</organism>
<accession>A0A1N6ZHU3</accession>